<evidence type="ECO:0000313" key="2">
    <source>
        <dbReference type="PIR" id="I58120"/>
    </source>
</evidence>
<sequence>NNWSWEEAPGTFRPWRWRWPGKAWHCRISAAPASAPSTSWRTTATKAHLDLPHPSAM</sequence>
<dbReference type="AlphaFoldDB" id="Q7M054"/>
<proteinExistence type="predicted"/>
<reference evidence="2" key="1">
    <citation type="journal article" date="1994" name="Nat. Genet.">
        <title>Allele specific inactivation of insulin 1 and 2, in the mouse yolk sac, indicates imprinting.</title>
        <authorList>
            <person name="Giddings S.J."/>
            <person name="King C.D."/>
            <person name="Harman K.W."/>
            <person name="Flood J.F."/>
            <person name="Carnaghi L.R."/>
        </authorList>
    </citation>
    <scope>NUCLEOTIDE SEQUENCE</scope>
</reference>
<feature type="compositionally biased region" description="Low complexity" evidence="1">
    <location>
        <begin position="35"/>
        <end position="45"/>
    </location>
</feature>
<dbReference type="PIR" id="I58120">
    <property type="entry name" value="I58120"/>
</dbReference>
<organism evidence="2">
    <name type="scientific">Mus sp</name>
    <dbReference type="NCBI Taxonomy" id="10095"/>
    <lineage>
        <taxon>Eukaryota</taxon>
        <taxon>Metazoa</taxon>
        <taxon>Chordata</taxon>
        <taxon>Craniata</taxon>
        <taxon>Vertebrata</taxon>
        <taxon>Euteleostomi</taxon>
        <taxon>Mammalia</taxon>
        <taxon>Eutheria</taxon>
        <taxon>Euarchontoglires</taxon>
        <taxon>Glires</taxon>
        <taxon>Rodentia</taxon>
        <taxon>Myomorpha</taxon>
        <taxon>Muroidea</taxon>
        <taxon>Muridae</taxon>
        <taxon>Murinae</taxon>
        <taxon>Mus</taxon>
    </lineage>
</organism>
<feature type="non-terminal residue" evidence="2">
    <location>
        <position position="1"/>
    </location>
</feature>
<accession>Q7M054</accession>
<feature type="non-terminal residue" evidence="2">
    <location>
        <position position="57"/>
    </location>
</feature>
<name>Q7M054_9MURI</name>
<protein>
    <submittedName>
        <fullName evidence="2">Gene ins1 protein</fullName>
    </submittedName>
</protein>
<evidence type="ECO:0000256" key="1">
    <source>
        <dbReference type="SAM" id="MobiDB-lite"/>
    </source>
</evidence>
<feature type="region of interest" description="Disordered" evidence="1">
    <location>
        <begin position="35"/>
        <end position="57"/>
    </location>
</feature>